<keyword evidence="3" id="KW-1185">Reference proteome</keyword>
<dbReference type="PANTHER" id="PTHR23131:SF4">
    <property type="entry name" value="METALLO-BETA-LACTAMASE SUPERFAMILY POTEIN"/>
    <property type="match status" value="1"/>
</dbReference>
<dbReference type="RefSeq" id="WP_089815294.1">
    <property type="nucleotide sequence ID" value="NZ_FOZK01000001.1"/>
</dbReference>
<evidence type="ECO:0000313" key="2">
    <source>
        <dbReference type="EMBL" id="SFR94195.1"/>
    </source>
</evidence>
<dbReference type="SMART" id="SM00849">
    <property type="entry name" value="Lactamase_B"/>
    <property type="match status" value="1"/>
</dbReference>
<dbReference type="AlphaFoldDB" id="A0A1I6KSJ0"/>
<dbReference type="Pfam" id="PF00753">
    <property type="entry name" value="Lactamase_B"/>
    <property type="match status" value="1"/>
</dbReference>
<feature type="domain" description="Metallo-beta-lactamase" evidence="1">
    <location>
        <begin position="15"/>
        <end position="230"/>
    </location>
</feature>
<dbReference type="EMBL" id="FOZK01000001">
    <property type="protein sequence ID" value="SFR94195.1"/>
    <property type="molecule type" value="Genomic_DNA"/>
</dbReference>
<dbReference type="Proteomes" id="UP000199062">
    <property type="component" value="Unassembled WGS sequence"/>
</dbReference>
<gene>
    <name evidence="2" type="ORF">SAMN05216559_1469</name>
</gene>
<dbReference type="PANTHER" id="PTHR23131">
    <property type="entry name" value="ENDORIBONUCLEASE LACTB2"/>
    <property type="match status" value="1"/>
</dbReference>
<name>A0A1I6KSJ0_9EURY</name>
<organism evidence="2 3">
    <name type="scientific">Halomicrobium zhouii</name>
    <dbReference type="NCBI Taxonomy" id="767519"/>
    <lineage>
        <taxon>Archaea</taxon>
        <taxon>Methanobacteriati</taxon>
        <taxon>Methanobacteriota</taxon>
        <taxon>Stenosarchaea group</taxon>
        <taxon>Halobacteria</taxon>
        <taxon>Halobacteriales</taxon>
        <taxon>Haloarculaceae</taxon>
        <taxon>Halomicrobium</taxon>
    </lineage>
</organism>
<dbReference type="InterPro" id="IPR001279">
    <property type="entry name" value="Metallo-B-lactamas"/>
</dbReference>
<dbReference type="OrthoDB" id="205181at2157"/>
<sequence>MFSRLSIPTPFQVGPVNAYLAGRTLVDPGPDSEEAWAKLLAALEERDLSADDVEQVLITHPHPDHFGVAHRLRERGARVLASPEARSIVEDFPARLEHEQAYFVDFFEQCGMARETAETVTNLPEAFLAYATSVDVDRELGPGDDVTVDDVQLTADAVTGHAPGELLFAFEAGDERHALVGDNVLADITPNPFLQPPPESGGPRPRVLPGYNESLRALRADSYDRFLTGHREPIDDPAGRIDAILTEHDERTDDVAAAVDGPTTPVEVMGDLFGDLPATEQFSGMSEAVGHLDVLEEREIVTKRERGGLVVYEPV</sequence>
<dbReference type="STRING" id="767519.SAMN05216559_1469"/>
<proteinExistence type="predicted"/>
<evidence type="ECO:0000313" key="3">
    <source>
        <dbReference type="Proteomes" id="UP000199062"/>
    </source>
</evidence>
<dbReference type="Gene3D" id="3.60.15.10">
    <property type="entry name" value="Ribonuclease Z/Hydroxyacylglutathione hydrolase-like"/>
    <property type="match status" value="1"/>
</dbReference>
<protein>
    <submittedName>
        <fullName evidence="2">Glyoxylase, beta-lactamase superfamily II</fullName>
    </submittedName>
</protein>
<dbReference type="InterPro" id="IPR036866">
    <property type="entry name" value="RibonucZ/Hydroxyglut_hydro"/>
</dbReference>
<dbReference type="InterPro" id="IPR050662">
    <property type="entry name" value="Sec-metab_biosynth-thioest"/>
</dbReference>
<evidence type="ECO:0000259" key="1">
    <source>
        <dbReference type="SMART" id="SM00849"/>
    </source>
</evidence>
<dbReference type="SUPFAM" id="SSF56281">
    <property type="entry name" value="Metallo-hydrolase/oxidoreductase"/>
    <property type="match status" value="1"/>
</dbReference>
<reference evidence="2 3" key="1">
    <citation type="submission" date="2016-10" db="EMBL/GenBank/DDBJ databases">
        <authorList>
            <person name="de Groot N.N."/>
        </authorList>
    </citation>
    <scope>NUCLEOTIDE SEQUENCE [LARGE SCALE GENOMIC DNA]</scope>
    <source>
        <strain evidence="2 3">CGMCC 1.10457</strain>
    </source>
</reference>
<accession>A0A1I6KSJ0</accession>